<dbReference type="AlphaFoldDB" id="A0A250JJG7"/>
<feature type="region of interest" description="Disordered" evidence="1">
    <location>
        <begin position="1"/>
        <end position="43"/>
    </location>
</feature>
<protein>
    <submittedName>
        <fullName evidence="2">Uncharacterized protein</fullName>
    </submittedName>
</protein>
<proteinExistence type="predicted"/>
<sequence length="110" mass="12059">MFQTGNPTRTQIHAHGPTADGTLETFTAGQAGSTSPEGLGKPFAEERITPKERAMRGVITGREVLENLGIIYREFGAACVVRCLWVLARGRSTTFLEVACQPSLKQTRYF</sequence>
<dbReference type="Proteomes" id="UP000217257">
    <property type="component" value="Chromosome"/>
</dbReference>
<gene>
    <name evidence="2" type="ORF">CYFUS_009520</name>
</gene>
<organism evidence="2 3">
    <name type="scientific">Cystobacter fuscus</name>
    <dbReference type="NCBI Taxonomy" id="43"/>
    <lineage>
        <taxon>Bacteria</taxon>
        <taxon>Pseudomonadati</taxon>
        <taxon>Myxococcota</taxon>
        <taxon>Myxococcia</taxon>
        <taxon>Myxococcales</taxon>
        <taxon>Cystobacterineae</taxon>
        <taxon>Archangiaceae</taxon>
        <taxon>Cystobacter</taxon>
    </lineage>
</organism>
<feature type="compositionally biased region" description="Polar residues" evidence="1">
    <location>
        <begin position="1"/>
        <end position="11"/>
    </location>
</feature>
<dbReference type="KEGG" id="cfus:CYFUS_009520"/>
<evidence type="ECO:0000313" key="3">
    <source>
        <dbReference type="Proteomes" id="UP000217257"/>
    </source>
</evidence>
<feature type="compositionally biased region" description="Polar residues" evidence="1">
    <location>
        <begin position="24"/>
        <end position="36"/>
    </location>
</feature>
<dbReference type="EMBL" id="CP022098">
    <property type="protein sequence ID" value="ATB44039.1"/>
    <property type="molecule type" value="Genomic_DNA"/>
</dbReference>
<name>A0A250JJG7_9BACT</name>
<evidence type="ECO:0000313" key="2">
    <source>
        <dbReference type="EMBL" id="ATB44039.1"/>
    </source>
</evidence>
<evidence type="ECO:0000256" key="1">
    <source>
        <dbReference type="SAM" id="MobiDB-lite"/>
    </source>
</evidence>
<accession>A0A250JJG7</accession>
<reference evidence="2 3" key="1">
    <citation type="submission" date="2017-06" db="EMBL/GenBank/DDBJ databases">
        <title>Sequencing and comparative analysis of myxobacterial genomes.</title>
        <authorList>
            <person name="Rupp O."/>
            <person name="Goesmann A."/>
            <person name="Sogaard-Andersen L."/>
        </authorList>
    </citation>
    <scope>NUCLEOTIDE SEQUENCE [LARGE SCALE GENOMIC DNA]</scope>
    <source>
        <strain evidence="2 3">DSM 52655</strain>
    </source>
</reference>